<dbReference type="PROSITE" id="PS50240">
    <property type="entry name" value="TRYPSIN_DOM"/>
    <property type="match status" value="1"/>
</dbReference>
<accession>A0ABM1ZVJ1</accession>
<evidence type="ECO:0000259" key="14">
    <source>
        <dbReference type="PROSITE" id="PS50240"/>
    </source>
</evidence>
<dbReference type="Gene3D" id="2.40.10.10">
    <property type="entry name" value="Trypsin-like serine proteases"/>
    <property type="match status" value="1"/>
</dbReference>
<comment type="similarity">
    <text evidence="10">Belongs to the peptidase S1 family. CLIP subfamily.</text>
</comment>
<evidence type="ECO:0000256" key="7">
    <source>
        <dbReference type="ARBA" id="ARBA00022825"/>
    </source>
</evidence>
<dbReference type="InterPro" id="IPR043504">
    <property type="entry name" value="Peptidase_S1_PA_chymotrypsin"/>
</dbReference>
<sequence length="264" mass="29108">MKLLAFAYLIILLTYCKFVAPKKGAYVNKIKNVPYTVSLQEKPFGHFCTGALVSKRWVVTAAQCVWGKKPSDIFIRAASSYKNKGGKIRKAIKIIIHPLFKRIEDVPLDYDVALVKLRKKLSNHSVYIGYIPVSSPYVMPALIGSDCLVSGWVISNKTDKQHQRLKSATVEIVGDLANRCQDKVSPKIVTRNMVCIGAQKSDACLGDLGNPTVCSGLLVGVSSWGERCATPEQPGVNTFIPEMWDFIASHVDVDTSYKANSNIL</sequence>
<reference evidence="16" key="1">
    <citation type="journal article" date="2015" name="Proc. Natl. Acad. Sci. U.S.A.">
        <title>Genome sequence of the Asian Tiger mosquito, Aedes albopictus, reveals insights into its biology, genetics, and evolution.</title>
        <authorList>
            <person name="Chen X.G."/>
            <person name="Jiang X."/>
            <person name="Gu J."/>
            <person name="Xu M."/>
            <person name="Wu Y."/>
            <person name="Deng Y."/>
            <person name="Zhang C."/>
            <person name="Bonizzoni M."/>
            <person name="Dermauw W."/>
            <person name="Vontas J."/>
            <person name="Armbruster P."/>
            <person name="Huang X."/>
            <person name="Yang Y."/>
            <person name="Zhang H."/>
            <person name="He W."/>
            <person name="Peng H."/>
            <person name="Liu Y."/>
            <person name="Wu K."/>
            <person name="Chen J."/>
            <person name="Lirakis M."/>
            <person name="Topalis P."/>
            <person name="Van Leeuwen T."/>
            <person name="Hall A.B."/>
            <person name="Jiang X."/>
            <person name="Thorpe C."/>
            <person name="Mueller R.L."/>
            <person name="Sun C."/>
            <person name="Waterhouse R.M."/>
            <person name="Yan G."/>
            <person name="Tu Z.J."/>
            <person name="Fang X."/>
            <person name="James A.A."/>
        </authorList>
    </citation>
    <scope>NUCLEOTIDE SEQUENCE [LARGE SCALE GENOMIC DNA]</scope>
    <source>
        <strain evidence="16">Foshan</strain>
    </source>
</reference>
<reference evidence="15" key="2">
    <citation type="submission" date="2025-05" db="UniProtKB">
        <authorList>
            <consortium name="EnsemblMetazoa"/>
        </authorList>
    </citation>
    <scope>IDENTIFICATION</scope>
    <source>
        <strain evidence="15">Foshan</strain>
    </source>
</reference>
<evidence type="ECO:0000256" key="12">
    <source>
        <dbReference type="ARBA" id="ARBA00038868"/>
    </source>
</evidence>
<comment type="catalytic activity">
    <reaction evidence="11">
        <text>Preferential cleavage: Arg-|-Xaa, Lys-|-Xaa.</text>
        <dbReference type="EC" id="3.4.21.4"/>
    </reaction>
</comment>
<dbReference type="InterPro" id="IPR001254">
    <property type="entry name" value="Trypsin_dom"/>
</dbReference>
<dbReference type="InterPro" id="IPR001314">
    <property type="entry name" value="Peptidase_S1A"/>
</dbReference>
<evidence type="ECO:0000256" key="11">
    <source>
        <dbReference type="ARBA" id="ARBA00036320"/>
    </source>
</evidence>
<evidence type="ECO:0000256" key="4">
    <source>
        <dbReference type="ARBA" id="ARBA00022729"/>
    </source>
</evidence>
<keyword evidence="3" id="KW-0645">Protease</keyword>
<keyword evidence="5" id="KW-0222">Digestion</keyword>
<keyword evidence="4 13" id="KW-0732">Signal</keyword>
<dbReference type="EC" id="3.4.21.4" evidence="12"/>
<evidence type="ECO:0000256" key="9">
    <source>
        <dbReference type="ARBA" id="ARBA00023157"/>
    </source>
</evidence>
<dbReference type="PANTHER" id="PTHR24276">
    <property type="entry name" value="POLYSERASE-RELATED"/>
    <property type="match status" value="1"/>
</dbReference>
<keyword evidence="2" id="KW-0964">Secreted</keyword>
<evidence type="ECO:0000313" key="16">
    <source>
        <dbReference type="Proteomes" id="UP000069940"/>
    </source>
</evidence>
<evidence type="ECO:0000256" key="2">
    <source>
        <dbReference type="ARBA" id="ARBA00022525"/>
    </source>
</evidence>
<dbReference type="PANTHER" id="PTHR24276:SF97">
    <property type="entry name" value="GH13245P2-RELATED"/>
    <property type="match status" value="1"/>
</dbReference>
<protein>
    <recommendedName>
        <fullName evidence="12">trypsin</fullName>
        <ecNumber evidence="12">3.4.21.4</ecNumber>
    </recommendedName>
</protein>
<evidence type="ECO:0000256" key="10">
    <source>
        <dbReference type="ARBA" id="ARBA00024195"/>
    </source>
</evidence>
<dbReference type="SUPFAM" id="SSF50494">
    <property type="entry name" value="Trypsin-like serine proteases"/>
    <property type="match status" value="1"/>
</dbReference>
<dbReference type="EnsemblMetazoa" id="AALFPA23_022062.R32663">
    <property type="protein sequence ID" value="AALFPA23_022062.P32663"/>
    <property type="gene ID" value="AALFPA23_022062"/>
</dbReference>
<dbReference type="PRINTS" id="PR00722">
    <property type="entry name" value="CHYMOTRYPSIN"/>
</dbReference>
<name>A0ABM1ZVJ1_AEDAL</name>
<dbReference type="Pfam" id="PF00089">
    <property type="entry name" value="Trypsin"/>
    <property type="match status" value="1"/>
</dbReference>
<feature type="chain" id="PRO_5047512097" description="trypsin" evidence="13">
    <location>
        <begin position="22"/>
        <end position="264"/>
    </location>
</feature>
<evidence type="ECO:0000256" key="1">
    <source>
        <dbReference type="ARBA" id="ARBA00004613"/>
    </source>
</evidence>
<dbReference type="RefSeq" id="XP_019535916.2">
    <property type="nucleotide sequence ID" value="XM_019680371.3"/>
</dbReference>
<comment type="subcellular location">
    <subcellularLocation>
        <location evidence="1">Secreted</location>
    </subcellularLocation>
</comment>
<keyword evidence="9" id="KW-1015">Disulfide bond</keyword>
<keyword evidence="8" id="KW-0865">Zymogen</keyword>
<feature type="domain" description="Peptidase S1" evidence="14">
    <location>
        <begin position="22"/>
        <end position="252"/>
    </location>
</feature>
<dbReference type="GeneID" id="109407370"/>
<organism evidence="15 16">
    <name type="scientific">Aedes albopictus</name>
    <name type="common">Asian tiger mosquito</name>
    <name type="synonym">Stegomyia albopicta</name>
    <dbReference type="NCBI Taxonomy" id="7160"/>
    <lineage>
        <taxon>Eukaryota</taxon>
        <taxon>Metazoa</taxon>
        <taxon>Ecdysozoa</taxon>
        <taxon>Arthropoda</taxon>
        <taxon>Hexapoda</taxon>
        <taxon>Insecta</taxon>
        <taxon>Pterygota</taxon>
        <taxon>Neoptera</taxon>
        <taxon>Endopterygota</taxon>
        <taxon>Diptera</taxon>
        <taxon>Nematocera</taxon>
        <taxon>Culicoidea</taxon>
        <taxon>Culicidae</taxon>
        <taxon>Culicinae</taxon>
        <taxon>Aedini</taxon>
        <taxon>Aedes</taxon>
        <taxon>Stegomyia</taxon>
    </lineage>
</organism>
<keyword evidence="7" id="KW-0720">Serine protease</keyword>
<dbReference type="SMART" id="SM00020">
    <property type="entry name" value="Tryp_SPc"/>
    <property type="match status" value="1"/>
</dbReference>
<keyword evidence="16" id="KW-1185">Reference proteome</keyword>
<feature type="signal peptide" evidence="13">
    <location>
        <begin position="1"/>
        <end position="21"/>
    </location>
</feature>
<evidence type="ECO:0000256" key="13">
    <source>
        <dbReference type="SAM" id="SignalP"/>
    </source>
</evidence>
<keyword evidence="6" id="KW-0378">Hydrolase</keyword>
<evidence type="ECO:0000256" key="3">
    <source>
        <dbReference type="ARBA" id="ARBA00022670"/>
    </source>
</evidence>
<evidence type="ECO:0000256" key="8">
    <source>
        <dbReference type="ARBA" id="ARBA00023145"/>
    </source>
</evidence>
<dbReference type="CDD" id="cd00190">
    <property type="entry name" value="Tryp_SPc"/>
    <property type="match status" value="1"/>
</dbReference>
<dbReference type="InterPro" id="IPR009003">
    <property type="entry name" value="Peptidase_S1_PA"/>
</dbReference>
<evidence type="ECO:0000256" key="5">
    <source>
        <dbReference type="ARBA" id="ARBA00022757"/>
    </source>
</evidence>
<evidence type="ECO:0000256" key="6">
    <source>
        <dbReference type="ARBA" id="ARBA00022801"/>
    </source>
</evidence>
<dbReference type="InterPro" id="IPR050430">
    <property type="entry name" value="Peptidase_S1"/>
</dbReference>
<dbReference type="Proteomes" id="UP000069940">
    <property type="component" value="Unassembled WGS sequence"/>
</dbReference>
<evidence type="ECO:0000313" key="15">
    <source>
        <dbReference type="EnsemblMetazoa" id="AALFPA23_022062.P32663"/>
    </source>
</evidence>
<proteinExistence type="inferred from homology"/>